<dbReference type="EMBL" id="HE796683">
    <property type="protein sequence ID" value="CCG98727.1"/>
    <property type="molecule type" value="Genomic_DNA"/>
</dbReference>
<evidence type="ECO:0000313" key="2">
    <source>
        <dbReference type="Proteomes" id="UP000011058"/>
    </source>
</evidence>
<dbReference type="Pfam" id="PF08922">
    <property type="entry name" value="DUF1905"/>
    <property type="match status" value="1"/>
</dbReference>
<reference evidence="1 2" key="1">
    <citation type="journal article" date="2012" name="J. Bacteriol.">
        <title>Genome Sequence of Fibrella aestuarina BUZ 2T, a Filamentous Marine Bacterium.</title>
        <authorList>
            <person name="Filippini M."/>
            <person name="Qi W."/>
            <person name="Blom J."/>
            <person name="Goesmann A."/>
            <person name="Smits T.H."/>
            <person name="Bagheri H.C."/>
        </authorList>
    </citation>
    <scope>NUCLEOTIDE SEQUENCE [LARGE SCALE GENOMIC DNA]</scope>
    <source>
        <strain evidence="2">BUZ 2T</strain>
    </source>
</reference>
<dbReference type="InterPro" id="IPR037079">
    <property type="entry name" value="AF2212/PG0164-like_sf"/>
</dbReference>
<dbReference type="AlphaFoldDB" id="I0K3M4"/>
<dbReference type="eggNOG" id="COG4430">
    <property type="taxonomic scope" value="Bacteria"/>
</dbReference>
<evidence type="ECO:0008006" key="3">
    <source>
        <dbReference type="Google" id="ProtNLM"/>
    </source>
</evidence>
<sequence>MPDALYTFTAPLLRFAEKGEKTGWTYIVLPLAVTEALKPGRKTSFRVKGLLDAHPISQVALIPMGQQDDPDENWNGAFIMAINAGMRKAIGKEAGATLTVSLAVDDSPLVNSGDLMTCLADDPTALAFFESLTPGHQRYYSRWIDDAKTIETKTKRIAQAVQGFTMGLGYPEMIRYFKSRKG</sequence>
<organism evidence="1 2">
    <name type="scientific">Fibrella aestuarina BUZ 2</name>
    <dbReference type="NCBI Taxonomy" id="1166018"/>
    <lineage>
        <taxon>Bacteria</taxon>
        <taxon>Pseudomonadati</taxon>
        <taxon>Bacteroidota</taxon>
        <taxon>Cytophagia</taxon>
        <taxon>Cytophagales</taxon>
        <taxon>Spirosomataceae</taxon>
        <taxon>Fibrella</taxon>
    </lineage>
</organism>
<accession>I0K3M4</accession>
<dbReference type="RefSeq" id="WP_015329827.1">
    <property type="nucleotide sequence ID" value="NC_020054.1"/>
</dbReference>
<dbReference type="HOGENOM" id="CLU_133235_0_0_10"/>
<keyword evidence="2" id="KW-1185">Reference proteome</keyword>
<dbReference type="Proteomes" id="UP000011058">
    <property type="component" value="Chromosome"/>
</dbReference>
<dbReference type="STRING" id="1166018.FAES_0716"/>
<dbReference type="Pfam" id="PF13376">
    <property type="entry name" value="OmdA"/>
    <property type="match status" value="1"/>
</dbReference>
<protein>
    <recommendedName>
        <fullName evidence="3">DUF1905 domain-containing protein</fullName>
    </recommendedName>
</protein>
<evidence type="ECO:0000313" key="1">
    <source>
        <dbReference type="EMBL" id="CCG98727.1"/>
    </source>
</evidence>
<proteinExistence type="predicted"/>
<name>I0K3M4_9BACT</name>
<dbReference type="KEGG" id="fae:FAES_0716"/>
<gene>
    <name evidence="1" type="ORF">FAES_0716</name>
</gene>
<dbReference type="Gene3D" id="2.40.30.100">
    <property type="entry name" value="AF2212/PG0164-like"/>
    <property type="match status" value="1"/>
</dbReference>
<dbReference type="SUPFAM" id="SSF141694">
    <property type="entry name" value="AF2212/PG0164-like"/>
    <property type="match status" value="1"/>
</dbReference>
<dbReference type="PATRIC" id="fig|1166018.3.peg.727"/>
<dbReference type="InterPro" id="IPR015018">
    <property type="entry name" value="DUF1905"/>
</dbReference>